<name>A0A2U1Q5P3_ARTAN</name>
<proteinExistence type="predicted"/>
<evidence type="ECO:0000259" key="1">
    <source>
        <dbReference type="Pfam" id="PF12937"/>
    </source>
</evidence>
<keyword evidence="3" id="KW-1185">Reference proteome</keyword>
<accession>A0A2U1Q5P3</accession>
<sequence length="146" mass="16903">MKKQKIVEDGYGPSEDEDDDYYNYKKVGVLKDVTKKRKMIKKTSLEYKKEEYLQDPLVVFGWDIMLKILNHLDARSVALSLMVSRGWHGVASSDAIWSKKLAVDLEGFGIFVAAQIIRTCYWYLASSCPTRLWVRSLGFHVLYIDQ</sequence>
<evidence type="ECO:0000313" key="3">
    <source>
        <dbReference type="Proteomes" id="UP000245207"/>
    </source>
</evidence>
<dbReference type="InterPro" id="IPR036047">
    <property type="entry name" value="F-box-like_dom_sf"/>
</dbReference>
<feature type="domain" description="F-box" evidence="1">
    <location>
        <begin position="63"/>
        <end position="99"/>
    </location>
</feature>
<dbReference type="Proteomes" id="UP000245207">
    <property type="component" value="Unassembled WGS sequence"/>
</dbReference>
<dbReference type="SUPFAM" id="SSF81383">
    <property type="entry name" value="F-box domain"/>
    <property type="match status" value="1"/>
</dbReference>
<dbReference type="Pfam" id="PF12937">
    <property type="entry name" value="F-box-like"/>
    <property type="match status" value="1"/>
</dbReference>
<evidence type="ECO:0000313" key="2">
    <source>
        <dbReference type="EMBL" id="PWA93329.1"/>
    </source>
</evidence>
<protein>
    <submittedName>
        <fullName evidence="2">F-box domain, cyclin-like protein</fullName>
    </submittedName>
</protein>
<dbReference type="InterPro" id="IPR001810">
    <property type="entry name" value="F-box_dom"/>
</dbReference>
<gene>
    <name evidence="2" type="ORF">CTI12_AA072110</name>
</gene>
<dbReference type="PANTHER" id="PTHR48218:SF5">
    <property type="entry name" value="F-BOX-LIKE DOMAIN SUPERFAMILY PROTEIN"/>
    <property type="match status" value="1"/>
</dbReference>
<comment type="caution">
    <text evidence="2">The sequence shown here is derived from an EMBL/GenBank/DDBJ whole genome shotgun (WGS) entry which is preliminary data.</text>
</comment>
<reference evidence="2 3" key="1">
    <citation type="journal article" date="2018" name="Mol. Plant">
        <title>The genome of Artemisia annua provides insight into the evolution of Asteraceae family and artemisinin biosynthesis.</title>
        <authorList>
            <person name="Shen Q."/>
            <person name="Zhang L."/>
            <person name="Liao Z."/>
            <person name="Wang S."/>
            <person name="Yan T."/>
            <person name="Shi P."/>
            <person name="Liu M."/>
            <person name="Fu X."/>
            <person name="Pan Q."/>
            <person name="Wang Y."/>
            <person name="Lv Z."/>
            <person name="Lu X."/>
            <person name="Zhang F."/>
            <person name="Jiang W."/>
            <person name="Ma Y."/>
            <person name="Chen M."/>
            <person name="Hao X."/>
            <person name="Li L."/>
            <person name="Tang Y."/>
            <person name="Lv G."/>
            <person name="Zhou Y."/>
            <person name="Sun X."/>
            <person name="Brodelius P.E."/>
            <person name="Rose J.K.C."/>
            <person name="Tang K."/>
        </authorList>
    </citation>
    <scope>NUCLEOTIDE SEQUENCE [LARGE SCALE GENOMIC DNA]</scope>
    <source>
        <strain evidence="3">cv. Huhao1</strain>
        <tissue evidence="2">Leaf</tissue>
    </source>
</reference>
<organism evidence="2 3">
    <name type="scientific">Artemisia annua</name>
    <name type="common">Sweet wormwood</name>
    <dbReference type="NCBI Taxonomy" id="35608"/>
    <lineage>
        <taxon>Eukaryota</taxon>
        <taxon>Viridiplantae</taxon>
        <taxon>Streptophyta</taxon>
        <taxon>Embryophyta</taxon>
        <taxon>Tracheophyta</taxon>
        <taxon>Spermatophyta</taxon>
        <taxon>Magnoliopsida</taxon>
        <taxon>eudicotyledons</taxon>
        <taxon>Gunneridae</taxon>
        <taxon>Pentapetalae</taxon>
        <taxon>asterids</taxon>
        <taxon>campanulids</taxon>
        <taxon>Asterales</taxon>
        <taxon>Asteraceae</taxon>
        <taxon>Asteroideae</taxon>
        <taxon>Anthemideae</taxon>
        <taxon>Artemisiinae</taxon>
        <taxon>Artemisia</taxon>
    </lineage>
</organism>
<dbReference type="PANTHER" id="PTHR48218">
    <property type="entry name" value="F-BOX DOMAIN CONTAINING PROTEIN"/>
    <property type="match status" value="1"/>
</dbReference>
<dbReference type="OrthoDB" id="1743998at2759"/>
<dbReference type="AlphaFoldDB" id="A0A2U1Q5P3"/>
<dbReference type="Gene3D" id="1.20.1280.50">
    <property type="match status" value="1"/>
</dbReference>
<dbReference type="EMBL" id="PKPP01000394">
    <property type="protein sequence ID" value="PWA93329.1"/>
    <property type="molecule type" value="Genomic_DNA"/>
</dbReference>